<reference evidence="1 2" key="1">
    <citation type="journal article" date="2019" name="Sci. Data">
        <title>Hybrid genome assembly and annotation of Danionella translucida.</title>
        <authorList>
            <person name="Kadobianskyi M."/>
            <person name="Schulze L."/>
            <person name="Schuelke M."/>
            <person name="Judkewitz B."/>
        </authorList>
    </citation>
    <scope>NUCLEOTIDE SEQUENCE [LARGE SCALE GENOMIC DNA]</scope>
    <source>
        <strain evidence="1 2">Bolton</strain>
    </source>
</reference>
<evidence type="ECO:0000313" key="1">
    <source>
        <dbReference type="EMBL" id="TRY55785.1"/>
    </source>
</evidence>
<evidence type="ECO:0000313" key="2">
    <source>
        <dbReference type="Proteomes" id="UP000316079"/>
    </source>
</evidence>
<comment type="caution">
    <text evidence="1">The sequence shown here is derived from an EMBL/GenBank/DDBJ whole genome shotgun (WGS) entry which is preliminary data.</text>
</comment>
<keyword evidence="2" id="KW-1185">Reference proteome</keyword>
<dbReference type="Proteomes" id="UP000316079">
    <property type="component" value="Unassembled WGS sequence"/>
</dbReference>
<organism evidence="1 2">
    <name type="scientific">Danionella cerebrum</name>
    <dbReference type="NCBI Taxonomy" id="2873325"/>
    <lineage>
        <taxon>Eukaryota</taxon>
        <taxon>Metazoa</taxon>
        <taxon>Chordata</taxon>
        <taxon>Craniata</taxon>
        <taxon>Vertebrata</taxon>
        <taxon>Euteleostomi</taxon>
        <taxon>Actinopterygii</taxon>
        <taxon>Neopterygii</taxon>
        <taxon>Teleostei</taxon>
        <taxon>Ostariophysi</taxon>
        <taxon>Cypriniformes</taxon>
        <taxon>Danionidae</taxon>
        <taxon>Danioninae</taxon>
        <taxon>Danionella</taxon>
    </lineage>
</organism>
<accession>A0A553MRJ0</accession>
<dbReference type="EMBL" id="SRMA01027309">
    <property type="protein sequence ID" value="TRY55785.1"/>
    <property type="molecule type" value="Genomic_DNA"/>
</dbReference>
<name>A0A553MRJ0_9TELE</name>
<dbReference type="AlphaFoldDB" id="A0A553MRJ0"/>
<protein>
    <submittedName>
        <fullName evidence="1">Uncharacterized protein</fullName>
    </submittedName>
</protein>
<gene>
    <name evidence="1" type="ORF">DNTS_025638</name>
</gene>
<sequence>MKCLTFSNKKNMQNLIVQFQGLQAGDQLTLIIRLAGILTLTSQHLRFSSPGVSEGESALYCPAVQSSPERFALQAQTDKRKQKLFDLQNDLRHLFPLHQRVILENDANTRGQYLSALRDAVDALVEASLSLIVSGLVKPDVFLGESLKSTHRGAGTLLHTIAFGSENQGTSTTVFGGNRNRRGSHPSAQQGLIGIIGLLIDVAVEPNLLSYKTLALRMSFSFRSLVF</sequence>
<proteinExistence type="predicted"/>